<proteinExistence type="predicted"/>
<name>A0A9W6GIX2_9FUSO</name>
<dbReference type="InterPro" id="IPR025474">
    <property type="entry name" value="DUF4325"/>
</dbReference>
<organism evidence="2 3">
    <name type="scientific">Propionigenium maris DSM 9537</name>
    <dbReference type="NCBI Taxonomy" id="1123000"/>
    <lineage>
        <taxon>Bacteria</taxon>
        <taxon>Fusobacteriati</taxon>
        <taxon>Fusobacteriota</taxon>
        <taxon>Fusobacteriia</taxon>
        <taxon>Fusobacteriales</taxon>
        <taxon>Fusobacteriaceae</taxon>
        <taxon>Propionigenium</taxon>
    </lineage>
</organism>
<evidence type="ECO:0000259" key="1">
    <source>
        <dbReference type="Pfam" id="PF14213"/>
    </source>
</evidence>
<dbReference type="Proteomes" id="UP001144471">
    <property type="component" value="Unassembled WGS sequence"/>
</dbReference>
<accession>A0A9W6GIX2</accession>
<dbReference type="EMBL" id="BSDY01000001">
    <property type="protein sequence ID" value="GLI54591.1"/>
    <property type="molecule type" value="Genomic_DNA"/>
</dbReference>
<protein>
    <recommendedName>
        <fullName evidence="1">DUF4325 domain-containing protein</fullName>
    </recommendedName>
</protein>
<dbReference type="AlphaFoldDB" id="A0A9W6GIX2"/>
<gene>
    <name evidence="2" type="ORF">PM10SUCC1_01060</name>
</gene>
<dbReference type="RefSeq" id="WP_281832326.1">
    <property type="nucleotide sequence ID" value="NZ_BSDY01000001.1"/>
</dbReference>
<evidence type="ECO:0000313" key="3">
    <source>
        <dbReference type="Proteomes" id="UP001144471"/>
    </source>
</evidence>
<sequence>MEIIKMYNYEMVDLKAVVRKIDKELKNNNEVVLDFNGIAGVNFLELEEMFSHIFSNFAYERIKNRLNFRNVNPVVKFLIDDIVEQHRCRC</sequence>
<evidence type="ECO:0000313" key="2">
    <source>
        <dbReference type="EMBL" id="GLI54591.1"/>
    </source>
</evidence>
<reference evidence="2" key="1">
    <citation type="submission" date="2022-12" db="EMBL/GenBank/DDBJ databases">
        <title>Reference genome sequencing for broad-spectrum identification of bacterial and archaeal isolates by mass spectrometry.</title>
        <authorList>
            <person name="Sekiguchi Y."/>
            <person name="Tourlousse D.M."/>
        </authorList>
    </citation>
    <scope>NUCLEOTIDE SEQUENCE</scope>
    <source>
        <strain evidence="2">10succ1</strain>
    </source>
</reference>
<dbReference type="Pfam" id="PF14213">
    <property type="entry name" value="DUF4325"/>
    <property type="match status" value="1"/>
</dbReference>
<feature type="domain" description="DUF4325" evidence="1">
    <location>
        <begin position="17"/>
        <end position="75"/>
    </location>
</feature>
<comment type="caution">
    <text evidence="2">The sequence shown here is derived from an EMBL/GenBank/DDBJ whole genome shotgun (WGS) entry which is preliminary data.</text>
</comment>
<keyword evidence="3" id="KW-1185">Reference proteome</keyword>